<keyword evidence="4" id="KW-1185">Reference proteome</keyword>
<dbReference type="Gene3D" id="3.10.450.40">
    <property type="match status" value="1"/>
</dbReference>
<reference evidence="3 4" key="1">
    <citation type="submission" date="2022-11" db="EMBL/GenBank/DDBJ databases">
        <title>Spartinivicinus poritis sp. nov., isolated from scleractinian coral Porites lutea.</title>
        <authorList>
            <person name="Zhang G."/>
            <person name="Cai L."/>
            <person name="Wei Q."/>
        </authorList>
    </citation>
    <scope>NUCLEOTIDE SEQUENCE [LARGE SCALE GENOMIC DNA]</scope>
    <source>
        <strain evidence="3 4">A2-2</strain>
    </source>
</reference>
<protein>
    <submittedName>
        <fullName evidence="3">PepSY domain-containing protein</fullName>
    </submittedName>
</protein>
<accession>A0ABT5U619</accession>
<evidence type="ECO:0000256" key="1">
    <source>
        <dbReference type="SAM" id="SignalP"/>
    </source>
</evidence>
<feature type="domain" description="PepSY" evidence="2">
    <location>
        <begin position="39"/>
        <end position="97"/>
    </location>
</feature>
<keyword evidence="1" id="KW-0732">Signal</keyword>
<dbReference type="Proteomes" id="UP001528823">
    <property type="component" value="Unassembled WGS sequence"/>
</dbReference>
<comment type="caution">
    <text evidence="3">The sequence shown here is derived from an EMBL/GenBank/DDBJ whole genome shotgun (WGS) entry which is preliminary data.</text>
</comment>
<evidence type="ECO:0000313" key="3">
    <source>
        <dbReference type="EMBL" id="MDE1460903.1"/>
    </source>
</evidence>
<dbReference type="InterPro" id="IPR025711">
    <property type="entry name" value="PepSY"/>
</dbReference>
<sequence>MKQRLLLLILLCWGAATSVAGQDISPSQALKLQQQGIILPMSQLLRRVRQRYPGELLNAELERDDGIYEYELKILNPQGQVWEIEVNAQTGAILEVERDN</sequence>
<proteinExistence type="predicted"/>
<evidence type="ECO:0000313" key="4">
    <source>
        <dbReference type="Proteomes" id="UP001528823"/>
    </source>
</evidence>
<dbReference type="Pfam" id="PF03413">
    <property type="entry name" value="PepSY"/>
    <property type="match status" value="1"/>
</dbReference>
<evidence type="ECO:0000259" key="2">
    <source>
        <dbReference type="Pfam" id="PF03413"/>
    </source>
</evidence>
<name>A0ABT5U619_9GAMM</name>
<feature type="signal peptide" evidence="1">
    <location>
        <begin position="1"/>
        <end position="20"/>
    </location>
</feature>
<dbReference type="EMBL" id="JAPMOU010000002">
    <property type="protein sequence ID" value="MDE1460903.1"/>
    <property type="molecule type" value="Genomic_DNA"/>
</dbReference>
<gene>
    <name evidence="3" type="ORF">ORQ98_02860</name>
</gene>
<organism evidence="3 4">
    <name type="scientific">Spartinivicinus poritis</name>
    <dbReference type="NCBI Taxonomy" id="2994640"/>
    <lineage>
        <taxon>Bacteria</taxon>
        <taxon>Pseudomonadati</taxon>
        <taxon>Pseudomonadota</taxon>
        <taxon>Gammaproteobacteria</taxon>
        <taxon>Oceanospirillales</taxon>
        <taxon>Zooshikellaceae</taxon>
        <taxon>Spartinivicinus</taxon>
    </lineage>
</organism>
<dbReference type="RefSeq" id="WP_274687270.1">
    <property type="nucleotide sequence ID" value="NZ_JAPMOU010000002.1"/>
</dbReference>
<feature type="chain" id="PRO_5045879739" evidence="1">
    <location>
        <begin position="21"/>
        <end position="100"/>
    </location>
</feature>